<name>A0A4Q9GW46_9BURK</name>
<evidence type="ECO:0000313" key="2">
    <source>
        <dbReference type="EMBL" id="TBO28359.1"/>
    </source>
</evidence>
<dbReference type="Proteomes" id="UP000292120">
    <property type="component" value="Unassembled WGS sequence"/>
</dbReference>
<reference evidence="2 3" key="1">
    <citation type="submission" date="2019-02" db="EMBL/GenBank/DDBJ databases">
        <title>Aquabacterium sp. strain KMB7.</title>
        <authorList>
            <person name="Chen W.-M."/>
        </authorList>
    </citation>
    <scope>NUCLEOTIDE SEQUENCE [LARGE SCALE GENOMIC DNA]</scope>
    <source>
        <strain evidence="2 3">KMB7</strain>
    </source>
</reference>
<dbReference type="AlphaFoldDB" id="A0A4Q9GW46"/>
<accession>A0A4Q9GW46</accession>
<organism evidence="2 3">
    <name type="scientific">Aquabacterium lacunae</name>
    <dbReference type="NCBI Taxonomy" id="2528630"/>
    <lineage>
        <taxon>Bacteria</taxon>
        <taxon>Pseudomonadati</taxon>
        <taxon>Pseudomonadota</taxon>
        <taxon>Betaproteobacteria</taxon>
        <taxon>Burkholderiales</taxon>
        <taxon>Aquabacterium</taxon>
    </lineage>
</organism>
<proteinExistence type="predicted"/>
<dbReference type="EMBL" id="SIXI01000007">
    <property type="protein sequence ID" value="TBO28359.1"/>
    <property type="molecule type" value="Genomic_DNA"/>
</dbReference>
<protein>
    <submittedName>
        <fullName evidence="2">Uncharacterized protein</fullName>
    </submittedName>
</protein>
<keyword evidence="3" id="KW-1185">Reference proteome</keyword>
<comment type="caution">
    <text evidence="2">The sequence shown here is derived from an EMBL/GenBank/DDBJ whole genome shotgun (WGS) entry which is preliminary data.</text>
</comment>
<sequence length="625" mass="65506">MPHTHHAHHAHSAHPRRTPLALATASFLGTLLLAACGGGSGNDTPASSGDTVSARESRATASAGYFVPDNQSQLVVNLSNCTQSTRTNSATTPVSSATLTITATGNVVFRGAVGSATSATDLAQVSSAEPGERLLSFEASNRANNAGVDVRYDMGVSNENGVQIDAYTTTSAAGELQVTAGSLFYECAIQANAFSLPASLTATRLALFTAGATNAVADNLTSEVSLIATSTSATWDGSFGTPWDALDGNDIQYASNRHARLDWSGSTATLATSDRRNGSFTPRALPPSTPDAREYTASYQEVYSNGGRYAGNPFSTLSAQVLYPTDAAASYNLRVRRIGNVIYPQRVLGSVNFTYTSVRSRLGGGDLNGLPNAFYASSNTPITLSTCQRGIQSVQRRIAFLPDQRIIWLDGQNNELARFTPDDNTHQRREFSLLGGNNTTLRATFKVYADGVAAVQDMPSQRLEIGATQGLIEVTYPEGNVTVTDVCTAPALLPQPELTLNSRITSVLDFGGNANLTTNTSGYTCPNDSANTSWRHRIGTDGQFATDTTLPGNAASGFVGWSGGTNWIGQSNARYEESYDAQPGASSGSAGMAHPATTVRANCASVLQIQGSANAPSGMTLVSAP</sequence>
<evidence type="ECO:0000256" key="1">
    <source>
        <dbReference type="SAM" id="MobiDB-lite"/>
    </source>
</evidence>
<evidence type="ECO:0000313" key="3">
    <source>
        <dbReference type="Proteomes" id="UP000292120"/>
    </source>
</evidence>
<dbReference type="RefSeq" id="WP_130969055.1">
    <property type="nucleotide sequence ID" value="NZ_SIXI01000007.1"/>
</dbReference>
<feature type="region of interest" description="Disordered" evidence="1">
    <location>
        <begin position="270"/>
        <end position="292"/>
    </location>
</feature>
<gene>
    <name evidence="2" type="ORF">EYS42_15245</name>
</gene>